<dbReference type="InterPro" id="IPR027640">
    <property type="entry name" value="Kinesin-like_fam"/>
</dbReference>
<dbReference type="InterPro" id="IPR019821">
    <property type="entry name" value="Kinesin_motor_CS"/>
</dbReference>
<evidence type="ECO:0000256" key="6">
    <source>
        <dbReference type="ARBA" id="ARBA00022776"/>
    </source>
</evidence>
<dbReference type="AlphaFoldDB" id="A0A077ZGT9"/>
<sequence length="630" mass="71672">MNDVLCGRAVKIQRSDGRVHRALISSVSEEEQSMSVEWFENGETKGKSVTFAHVLCFNPDICRLYKLPPSHPLYKMWQVINGTEAVNFRLRSLLFTWFISVTRPSRLTSIDVSNASWTFRDEAQSRGQRKDQSKLDHASSEQGNEANRFFMMILEYRRKLDFRPLSLADTVRESRISVCVRKRPLNAKEMGRQEIDVITVPNQEHIILHQPQTKVDLTKYLENQTFRFDYAFDETATNEMVYKFTAQPLVETIFNGGTATCFAYGQTGSGKTHTMGGHFAGKTQEVNCGIYAFTARDVFRLANFQYKHLQLSISCSFFEIYSGKVFDLLASKAKLRILEDSHGQVQVVGLKEVKVANRNEVLALIRRGTEVRTSGQTSANTILFSLSMPCCRPLDKTYGRFSLIDLAGNERGADTMAADRQTRMESAEINRSLLALKECIRALGRKNAHLPFRASKLTLVLRDSFVGLNARTCMIAMVSPGSASCEHSLNTLRYADRVKELVTEDPAQLVKNDALEVISEEDSLSYNDLAHIQSQNEDEIDKDFLSMHMAVERLQLAEEKLTEEHRKTCKLLMEWLPTFENMYEASQTVECDTEEYATNVLNHVLPLRDQLTTLEGTFSTLFNFFIVSYP</sequence>
<dbReference type="Gene3D" id="3.40.850.10">
    <property type="entry name" value="Kinesin motor domain"/>
    <property type="match status" value="1"/>
</dbReference>
<evidence type="ECO:0000256" key="3">
    <source>
        <dbReference type="ARBA" id="ARBA00022618"/>
    </source>
</evidence>
<dbReference type="EMBL" id="HG806628">
    <property type="protein sequence ID" value="CDW59536.1"/>
    <property type="molecule type" value="Genomic_DNA"/>
</dbReference>
<dbReference type="Pfam" id="PF00225">
    <property type="entry name" value="Kinesin"/>
    <property type="match status" value="1"/>
</dbReference>
<dbReference type="Pfam" id="PF22923">
    <property type="entry name" value="KIF2A-like_1st"/>
    <property type="match status" value="1"/>
</dbReference>
<evidence type="ECO:0000256" key="4">
    <source>
        <dbReference type="ARBA" id="ARBA00022701"/>
    </source>
</evidence>
<feature type="binding site" evidence="14">
    <location>
        <begin position="265"/>
        <end position="272"/>
    </location>
    <ligand>
        <name>ATP</name>
        <dbReference type="ChEBI" id="CHEBI:30616"/>
    </ligand>
</feature>
<evidence type="ECO:0000256" key="11">
    <source>
        <dbReference type="ARBA" id="ARBA00023212"/>
    </source>
</evidence>
<dbReference type="GO" id="GO:0003777">
    <property type="term" value="F:microtubule motor activity"/>
    <property type="evidence" value="ECO:0007669"/>
    <property type="project" value="InterPro"/>
</dbReference>
<keyword evidence="4 15" id="KW-0493">Microtubule</keyword>
<evidence type="ECO:0000313" key="18">
    <source>
        <dbReference type="EMBL" id="CDW59536.1"/>
    </source>
</evidence>
<dbReference type="InterPro" id="IPR001752">
    <property type="entry name" value="Kinesin_motor_dom"/>
</dbReference>
<keyword evidence="7" id="KW-0159">Chromosome partition</keyword>
<dbReference type="GO" id="GO:0051301">
    <property type="term" value="P:cell division"/>
    <property type="evidence" value="ECO:0007669"/>
    <property type="project" value="UniProtKB-KW"/>
</dbReference>
<evidence type="ECO:0000256" key="10">
    <source>
        <dbReference type="ARBA" id="ARBA00023175"/>
    </source>
</evidence>
<dbReference type="FunFam" id="3.40.850.10:FF:000012">
    <property type="entry name" value="Kinesin-like protein"/>
    <property type="match status" value="1"/>
</dbReference>
<dbReference type="GO" id="GO:0005828">
    <property type="term" value="C:kinetochore microtubule"/>
    <property type="evidence" value="ECO:0007669"/>
    <property type="project" value="UniProtKB-ARBA"/>
</dbReference>
<dbReference type="PANTHER" id="PTHR47971:SF8">
    <property type="entry name" value="KINESIN-LIKE PROTEIN"/>
    <property type="match status" value="1"/>
</dbReference>
<evidence type="ECO:0000256" key="15">
    <source>
        <dbReference type="RuleBase" id="RU000394"/>
    </source>
</evidence>
<dbReference type="PANTHER" id="PTHR47971">
    <property type="entry name" value="KINESIN-RELATED PROTEIN 6"/>
    <property type="match status" value="1"/>
</dbReference>
<organism evidence="18 19">
    <name type="scientific">Trichuris trichiura</name>
    <name type="common">Whipworm</name>
    <name type="synonym">Trichocephalus trichiurus</name>
    <dbReference type="NCBI Taxonomy" id="36087"/>
    <lineage>
        <taxon>Eukaryota</taxon>
        <taxon>Metazoa</taxon>
        <taxon>Ecdysozoa</taxon>
        <taxon>Nematoda</taxon>
        <taxon>Enoplea</taxon>
        <taxon>Dorylaimia</taxon>
        <taxon>Trichinellida</taxon>
        <taxon>Trichuridae</taxon>
        <taxon>Trichuris</taxon>
    </lineage>
</organism>
<keyword evidence="9" id="KW-0175">Coiled coil</keyword>
<dbReference type="OrthoDB" id="3176171at2759"/>
<keyword evidence="19" id="KW-1185">Reference proteome</keyword>
<accession>A0A077ZGT9</accession>
<reference evidence="18" key="2">
    <citation type="submission" date="2014-03" db="EMBL/GenBank/DDBJ databases">
        <title>The whipworm genome and dual-species transcriptomics of an intimate host-pathogen interaction.</title>
        <authorList>
            <person name="Foth B.J."/>
            <person name="Tsai I.J."/>
            <person name="Reid A.J."/>
            <person name="Bancroft A.J."/>
            <person name="Nichol S."/>
            <person name="Tracey A."/>
            <person name="Holroyd N."/>
            <person name="Cotton J.A."/>
            <person name="Stanley E.J."/>
            <person name="Zarowiecki M."/>
            <person name="Liu J.Z."/>
            <person name="Huckvale T."/>
            <person name="Cooper P.J."/>
            <person name="Grencis R.K."/>
            <person name="Berriman M."/>
        </authorList>
    </citation>
    <scope>NUCLEOTIDE SEQUENCE [LARGE SCALE GENOMIC DNA]</scope>
</reference>
<keyword evidence="8 14" id="KW-0067">ATP-binding</keyword>
<dbReference type="InterPro" id="IPR027417">
    <property type="entry name" value="P-loop_NTPase"/>
</dbReference>
<evidence type="ECO:0000256" key="12">
    <source>
        <dbReference type="ARBA" id="ARBA00023306"/>
    </source>
</evidence>
<keyword evidence="2" id="KW-0963">Cytoplasm</keyword>
<dbReference type="InterPro" id="IPR054473">
    <property type="entry name" value="KIF2A-like_N"/>
</dbReference>
<evidence type="ECO:0000256" key="16">
    <source>
        <dbReference type="SAM" id="MobiDB-lite"/>
    </source>
</evidence>
<dbReference type="InterPro" id="IPR036961">
    <property type="entry name" value="Kinesin_motor_dom_sf"/>
</dbReference>
<evidence type="ECO:0000256" key="8">
    <source>
        <dbReference type="ARBA" id="ARBA00022840"/>
    </source>
</evidence>
<dbReference type="SMART" id="SM00129">
    <property type="entry name" value="KISc"/>
    <property type="match status" value="1"/>
</dbReference>
<feature type="region of interest" description="Disordered" evidence="16">
    <location>
        <begin position="121"/>
        <end position="141"/>
    </location>
</feature>
<reference evidence="18" key="1">
    <citation type="submission" date="2014-01" db="EMBL/GenBank/DDBJ databases">
        <authorList>
            <person name="Aslett M."/>
        </authorList>
    </citation>
    <scope>NUCLEOTIDE SEQUENCE</scope>
</reference>
<name>A0A077ZGT9_TRITR</name>
<dbReference type="SUPFAM" id="SSF52540">
    <property type="entry name" value="P-loop containing nucleoside triphosphate hydrolases"/>
    <property type="match status" value="1"/>
</dbReference>
<dbReference type="GO" id="GO:0007018">
    <property type="term" value="P:microtubule-based movement"/>
    <property type="evidence" value="ECO:0007669"/>
    <property type="project" value="InterPro"/>
</dbReference>
<evidence type="ECO:0000256" key="13">
    <source>
        <dbReference type="ARBA" id="ARBA00061030"/>
    </source>
</evidence>
<dbReference type="Proteomes" id="UP000030665">
    <property type="component" value="Unassembled WGS sequence"/>
</dbReference>
<feature type="domain" description="Kinesin motor" evidence="17">
    <location>
        <begin position="175"/>
        <end position="501"/>
    </location>
</feature>
<evidence type="ECO:0000256" key="9">
    <source>
        <dbReference type="ARBA" id="ARBA00023054"/>
    </source>
</evidence>
<dbReference type="PRINTS" id="PR00380">
    <property type="entry name" value="KINESINHEAVY"/>
</dbReference>
<dbReference type="GO" id="GO:0000922">
    <property type="term" value="C:spindle pole"/>
    <property type="evidence" value="ECO:0007669"/>
    <property type="project" value="UniProtKB-SubCell"/>
</dbReference>
<keyword evidence="10 14" id="KW-0505">Motor protein</keyword>
<keyword evidence="11" id="KW-0206">Cytoskeleton</keyword>
<dbReference type="CDD" id="cd01367">
    <property type="entry name" value="KISc_KIF2_like"/>
    <property type="match status" value="1"/>
</dbReference>
<keyword evidence="6" id="KW-0498">Mitosis</keyword>
<dbReference type="PROSITE" id="PS50067">
    <property type="entry name" value="KINESIN_MOTOR_2"/>
    <property type="match status" value="1"/>
</dbReference>
<evidence type="ECO:0000256" key="7">
    <source>
        <dbReference type="ARBA" id="ARBA00022829"/>
    </source>
</evidence>
<dbReference type="GO" id="GO:0007019">
    <property type="term" value="P:microtubule depolymerization"/>
    <property type="evidence" value="ECO:0007669"/>
    <property type="project" value="TreeGrafter"/>
</dbReference>
<comment type="subcellular location">
    <subcellularLocation>
        <location evidence="1">Cytoplasm</location>
        <location evidence="1">Cytoskeleton</location>
        <location evidence="1">Spindle pole</location>
    </subcellularLocation>
</comment>
<protein>
    <recommendedName>
        <fullName evidence="15">Kinesin-like protein</fullName>
    </recommendedName>
</protein>
<keyword evidence="12" id="KW-0131">Cell cycle</keyword>
<evidence type="ECO:0000313" key="19">
    <source>
        <dbReference type="Proteomes" id="UP000030665"/>
    </source>
</evidence>
<evidence type="ECO:0000256" key="5">
    <source>
        <dbReference type="ARBA" id="ARBA00022741"/>
    </source>
</evidence>
<evidence type="ECO:0000256" key="14">
    <source>
        <dbReference type="PROSITE-ProRule" id="PRU00283"/>
    </source>
</evidence>
<proteinExistence type="inferred from homology"/>
<evidence type="ECO:0000256" key="1">
    <source>
        <dbReference type="ARBA" id="ARBA00004647"/>
    </source>
</evidence>
<evidence type="ECO:0000256" key="2">
    <source>
        <dbReference type="ARBA" id="ARBA00022490"/>
    </source>
</evidence>
<dbReference type="GO" id="GO:0005524">
    <property type="term" value="F:ATP binding"/>
    <property type="evidence" value="ECO:0007669"/>
    <property type="project" value="UniProtKB-UniRule"/>
</dbReference>
<keyword evidence="5 14" id="KW-0547">Nucleotide-binding</keyword>
<dbReference type="GO" id="GO:0008017">
    <property type="term" value="F:microtubule binding"/>
    <property type="evidence" value="ECO:0007669"/>
    <property type="project" value="InterPro"/>
</dbReference>
<gene>
    <name evidence="18" type="ORF">TTRE_0000787201</name>
</gene>
<dbReference type="GO" id="GO:0007059">
    <property type="term" value="P:chromosome segregation"/>
    <property type="evidence" value="ECO:0007669"/>
    <property type="project" value="UniProtKB-KW"/>
</dbReference>
<feature type="compositionally biased region" description="Basic and acidic residues" evidence="16">
    <location>
        <begin position="121"/>
        <end position="139"/>
    </location>
</feature>
<evidence type="ECO:0000259" key="17">
    <source>
        <dbReference type="PROSITE" id="PS50067"/>
    </source>
</evidence>
<comment type="similarity">
    <text evidence="13">Belongs to the TRAFAC class myosin-kinesin ATPase superfamily. Kinesin family. KIN-13 subfamily.</text>
</comment>
<dbReference type="PROSITE" id="PS00411">
    <property type="entry name" value="KINESIN_MOTOR_1"/>
    <property type="match status" value="1"/>
</dbReference>
<keyword evidence="3" id="KW-0132">Cell division</keyword>
<dbReference type="STRING" id="36087.A0A077ZGT9"/>